<feature type="repeat" description="ANK" evidence="3">
    <location>
        <begin position="119"/>
        <end position="151"/>
    </location>
</feature>
<accession>A0A9W7GEH2</accession>
<feature type="compositionally biased region" description="Acidic residues" evidence="4">
    <location>
        <begin position="1"/>
        <end position="20"/>
    </location>
</feature>
<comment type="caution">
    <text evidence="5">The sequence shown here is derived from an EMBL/GenBank/DDBJ whole genome shotgun (WGS) entry which is preliminary data.</text>
</comment>
<dbReference type="SUPFAM" id="SSF48403">
    <property type="entry name" value="Ankyrin repeat"/>
    <property type="match status" value="1"/>
</dbReference>
<dbReference type="PANTHER" id="PTHR24198:SF165">
    <property type="entry name" value="ANKYRIN REPEAT-CONTAINING PROTEIN-RELATED"/>
    <property type="match status" value="1"/>
</dbReference>
<evidence type="ECO:0000256" key="4">
    <source>
        <dbReference type="SAM" id="MobiDB-lite"/>
    </source>
</evidence>
<dbReference type="EMBL" id="BRYA01001462">
    <property type="protein sequence ID" value="GMI43828.1"/>
    <property type="molecule type" value="Genomic_DNA"/>
</dbReference>
<keyword evidence="6" id="KW-1185">Reference proteome</keyword>
<name>A0A9W7GEH2_9STRA</name>
<protein>
    <submittedName>
        <fullName evidence="5">Uncharacterized protein</fullName>
    </submittedName>
</protein>
<keyword evidence="1" id="KW-0677">Repeat</keyword>
<dbReference type="Proteomes" id="UP001165065">
    <property type="component" value="Unassembled WGS sequence"/>
</dbReference>
<dbReference type="SMART" id="SM00248">
    <property type="entry name" value="ANK"/>
    <property type="match status" value="3"/>
</dbReference>
<keyword evidence="2 3" id="KW-0040">ANK repeat</keyword>
<gene>
    <name evidence="5" type="ORF">TrCOL_g4037</name>
</gene>
<dbReference type="Pfam" id="PF00023">
    <property type="entry name" value="Ank"/>
    <property type="match status" value="1"/>
</dbReference>
<evidence type="ECO:0000313" key="6">
    <source>
        <dbReference type="Proteomes" id="UP001165065"/>
    </source>
</evidence>
<evidence type="ECO:0000256" key="2">
    <source>
        <dbReference type="ARBA" id="ARBA00023043"/>
    </source>
</evidence>
<proteinExistence type="predicted"/>
<evidence type="ECO:0000313" key="5">
    <source>
        <dbReference type="EMBL" id="GMI43828.1"/>
    </source>
</evidence>
<dbReference type="PROSITE" id="PS50297">
    <property type="entry name" value="ANK_REP_REGION"/>
    <property type="match status" value="3"/>
</dbReference>
<feature type="repeat" description="ANK" evidence="3">
    <location>
        <begin position="66"/>
        <end position="91"/>
    </location>
</feature>
<feature type="region of interest" description="Disordered" evidence="4">
    <location>
        <begin position="1"/>
        <end position="24"/>
    </location>
</feature>
<evidence type="ECO:0000256" key="3">
    <source>
        <dbReference type="PROSITE-ProRule" id="PRU00023"/>
    </source>
</evidence>
<sequence>MAEKEDDPFFSDEEEEEEVIDPNTLGGDLYTAIEKNQTEVAVEFLQMGVPVDYLPEPSDENNNKASAWSMLHWAAYYGNIEVTENLLASGAGDIYKGEKMSEKIKRQAGRGGDGVSSIFVDTPLHKAASKGHLRCVWLLLQAGYSVDDTDLVGNTPLHLAAAGGHRDVVQCLCDHAADAGKRNNFKNTPINLCTDPAVRGLLKVAAGKGSLSEEAREEIMQKHLDQLADLEESITSVDMDSPSSVDIDSLVEMIERGASLGVSEEALTMGNAFVTELRLVRKLEAQVADLKANSPVVTQTLFCKYVNALKDTIGEVEALIKSQTGSDPEGGPSAPQGDDPLSAAVSLATELCQTAHSEYWLCVATNGVKNITRAGEEHVKMMGRLSESITTASMNEADEGLLVEARKVLGRLTAELEVGRAKEGFPDVKLPVDTEEMSAKEIKEYWLEEDPEKPVNTGHIEETRDWPKPPEDTGEYIWVPSVSYNNFSAAFSRLTAALEAAKSSEGNEELIEEGSKIALERGADMELLEGKNQEDKKTAITAAEKLAKKLGKKGKKKK</sequence>
<dbReference type="OrthoDB" id="366390at2759"/>
<feature type="repeat" description="ANK" evidence="3">
    <location>
        <begin position="152"/>
        <end position="184"/>
    </location>
</feature>
<dbReference type="Pfam" id="PF12796">
    <property type="entry name" value="Ank_2"/>
    <property type="match status" value="1"/>
</dbReference>
<dbReference type="Gene3D" id="1.25.40.20">
    <property type="entry name" value="Ankyrin repeat-containing domain"/>
    <property type="match status" value="1"/>
</dbReference>
<dbReference type="AlphaFoldDB" id="A0A9W7GEH2"/>
<dbReference type="InterPro" id="IPR002110">
    <property type="entry name" value="Ankyrin_rpt"/>
</dbReference>
<reference evidence="6" key="1">
    <citation type="journal article" date="2023" name="Commun. Biol.">
        <title>Genome analysis of Parmales, the sister group of diatoms, reveals the evolutionary specialization of diatoms from phago-mixotrophs to photoautotrophs.</title>
        <authorList>
            <person name="Ban H."/>
            <person name="Sato S."/>
            <person name="Yoshikawa S."/>
            <person name="Yamada K."/>
            <person name="Nakamura Y."/>
            <person name="Ichinomiya M."/>
            <person name="Sato N."/>
            <person name="Blanc-Mathieu R."/>
            <person name="Endo H."/>
            <person name="Kuwata A."/>
            <person name="Ogata H."/>
        </authorList>
    </citation>
    <scope>NUCLEOTIDE SEQUENCE [LARGE SCALE GENOMIC DNA]</scope>
</reference>
<dbReference type="PANTHER" id="PTHR24198">
    <property type="entry name" value="ANKYRIN REPEAT AND PROTEIN KINASE DOMAIN-CONTAINING PROTEIN"/>
    <property type="match status" value="1"/>
</dbReference>
<dbReference type="PROSITE" id="PS50088">
    <property type="entry name" value="ANK_REPEAT"/>
    <property type="match status" value="3"/>
</dbReference>
<evidence type="ECO:0000256" key="1">
    <source>
        <dbReference type="ARBA" id="ARBA00022737"/>
    </source>
</evidence>
<organism evidence="5 6">
    <name type="scientific">Triparma columacea</name>
    <dbReference type="NCBI Taxonomy" id="722753"/>
    <lineage>
        <taxon>Eukaryota</taxon>
        <taxon>Sar</taxon>
        <taxon>Stramenopiles</taxon>
        <taxon>Ochrophyta</taxon>
        <taxon>Bolidophyceae</taxon>
        <taxon>Parmales</taxon>
        <taxon>Triparmaceae</taxon>
        <taxon>Triparma</taxon>
    </lineage>
</organism>
<dbReference type="InterPro" id="IPR036770">
    <property type="entry name" value="Ankyrin_rpt-contain_sf"/>
</dbReference>